<organism evidence="2 3">
    <name type="scientific">Halopseudomonas oceani</name>
    <dbReference type="NCBI Taxonomy" id="1708783"/>
    <lineage>
        <taxon>Bacteria</taxon>
        <taxon>Pseudomonadati</taxon>
        <taxon>Pseudomonadota</taxon>
        <taxon>Gammaproteobacteria</taxon>
        <taxon>Pseudomonadales</taxon>
        <taxon>Pseudomonadaceae</taxon>
        <taxon>Halopseudomonas</taxon>
    </lineage>
</organism>
<dbReference type="InterPro" id="IPR018636">
    <property type="entry name" value="DUF2058"/>
</dbReference>
<protein>
    <submittedName>
        <fullName evidence="2">DUF2058 domain-containing protein</fullName>
    </submittedName>
</protein>
<dbReference type="OrthoDB" id="5294470at2"/>
<proteinExistence type="predicted"/>
<dbReference type="RefSeq" id="WP_104738667.1">
    <property type="nucleotide sequence ID" value="NZ_BMHR01000010.1"/>
</dbReference>
<feature type="compositionally biased region" description="Basic residues" evidence="1">
    <location>
        <begin position="21"/>
        <end position="30"/>
    </location>
</feature>
<feature type="region of interest" description="Disordered" evidence="1">
    <location>
        <begin position="16"/>
        <end position="76"/>
    </location>
</feature>
<accession>A0A2P4EUC6</accession>
<feature type="compositionally biased region" description="Basic and acidic residues" evidence="1">
    <location>
        <begin position="46"/>
        <end position="71"/>
    </location>
</feature>
<reference evidence="2 3" key="1">
    <citation type="submission" date="2018-01" db="EMBL/GenBank/DDBJ databases">
        <title>Draft genome of the type strain Pseudomonas oceani DSM 100277 isolated from the deep water in Okinawa trough, northwestern Pacific Ocean.</title>
        <authorList>
            <person name="Gomila M."/>
            <person name="Mulet M."/>
            <person name="Garcia-Valdes E."/>
            <person name="Lalucat J."/>
        </authorList>
    </citation>
    <scope>NUCLEOTIDE SEQUENCE [LARGE SCALE GENOMIC DNA]</scope>
    <source>
        <strain evidence="2 3">DSM 100277</strain>
    </source>
</reference>
<sequence>MVNSLQAQLLKAGLVDEKKLKQAQRAKKKEAKAQPAGEKTPSAAQKAREQKAERDRELNQQRQAEAARKAAEAQAKQMIEQNVVDRAGGETPYQFVSKNKIKKIHVTEEQFALLSRGRLGITRLSGGFVLIPLDIAEKVRERVPHWPVHVAEVKKESAAEDDPYAGYEIPDDLMW</sequence>
<name>A0A2P4EUC6_9GAMM</name>
<evidence type="ECO:0000256" key="1">
    <source>
        <dbReference type="SAM" id="MobiDB-lite"/>
    </source>
</evidence>
<dbReference type="Pfam" id="PF09831">
    <property type="entry name" value="DUF2058"/>
    <property type="match status" value="1"/>
</dbReference>
<dbReference type="EMBL" id="PPSK01000010">
    <property type="protein sequence ID" value="POB03045.1"/>
    <property type="molecule type" value="Genomic_DNA"/>
</dbReference>
<keyword evidence="3" id="KW-1185">Reference proteome</keyword>
<evidence type="ECO:0000313" key="3">
    <source>
        <dbReference type="Proteomes" id="UP000243451"/>
    </source>
</evidence>
<evidence type="ECO:0000313" key="2">
    <source>
        <dbReference type="EMBL" id="POB03045.1"/>
    </source>
</evidence>
<comment type="caution">
    <text evidence="2">The sequence shown here is derived from an EMBL/GenBank/DDBJ whole genome shotgun (WGS) entry which is preliminary data.</text>
</comment>
<gene>
    <name evidence="2" type="ORF">C1949_11815</name>
</gene>
<dbReference type="AlphaFoldDB" id="A0A2P4EUC6"/>
<dbReference type="Proteomes" id="UP000243451">
    <property type="component" value="Unassembled WGS sequence"/>
</dbReference>